<gene>
    <name evidence="8" type="ORF">HPS54_10075</name>
</gene>
<dbReference type="Gene3D" id="1.10.1740.10">
    <property type="match status" value="1"/>
</dbReference>
<dbReference type="InterPro" id="IPR013325">
    <property type="entry name" value="RNA_pol_sigma_r2"/>
</dbReference>
<evidence type="ECO:0000256" key="4">
    <source>
        <dbReference type="ARBA" id="ARBA00023125"/>
    </source>
</evidence>
<dbReference type="InterPro" id="IPR014284">
    <property type="entry name" value="RNA_pol_sigma-70_dom"/>
</dbReference>
<dbReference type="InterPro" id="IPR007627">
    <property type="entry name" value="RNA_pol_sigma70_r2"/>
</dbReference>
<evidence type="ECO:0000256" key="2">
    <source>
        <dbReference type="ARBA" id="ARBA00023015"/>
    </source>
</evidence>
<evidence type="ECO:0000259" key="6">
    <source>
        <dbReference type="Pfam" id="PF04542"/>
    </source>
</evidence>
<organism evidence="8 9">
    <name type="scientific">Xylanibacter caecicola</name>
    <dbReference type="NCBI Taxonomy" id="2736294"/>
    <lineage>
        <taxon>Bacteria</taxon>
        <taxon>Pseudomonadati</taxon>
        <taxon>Bacteroidota</taxon>
        <taxon>Bacteroidia</taxon>
        <taxon>Bacteroidales</taxon>
        <taxon>Prevotellaceae</taxon>
        <taxon>Xylanibacter</taxon>
    </lineage>
</organism>
<evidence type="ECO:0000313" key="8">
    <source>
        <dbReference type="EMBL" id="NPE25858.1"/>
    </source>
</evidence>
<accession>A0ABX2B3L0</accession>
<feature type="domain" description="RNA polymerase sigma-70 region 2" evidence="6">
    <location>
        <begin position="14"/>
        <end position="75"/>
    </location>
</feature>
<keyword evidence="9" id="KW-1185">Reference proteome</keyword>
<dbReference type="InterPro" id="IPR039425">
    <property type="entry name" value="RNA_pol_sigma-70-like"/>
</dbReference>
<dbReference type="NCBIfam" id="TIGR02937">
    <property type="entry name" value="sigma70-ECF"/>
    <property type="match status" value="1"/>
</dbReference>
<dbReference type="PANTHER" id="PTHR43133">
    <property type="entry name" value="RNA POLYMERASE ECF-TYPE SIGMA FACTO"/>
    <property type="match status" value="1"/>
</dbReference>
<sequence>MNIEQFNRNIVTMRNELMATAIRLSGNSETAEDLVQEVMLKLWSMHGELDRHTCPKALALTILRNKFYDGRRHARHEMTVTHVQQDHGKEDTTVETADEIDVIRRIMDSLPPLQSQILRMKEIDGYDKEEIMKITGCTPESLRQNLSRARRRIKEEFMRITAYNAMNRD</sequence>
<feature type="domain" description="RNA polymerase sigma factor 70 region 4 type 2" evidence="7">
    <location>
        <begin position="102"/>
        <end position="153"/>
    </location>
</feature>
<dbReference type="SUPFAM" id="SSF88659">
    <property type="entry name" value="Sigma3 and sigma4 domains of RNA polymerase sigma factors"/>
    <property type="match status" value="1"/>
</dbReference>
<protein>
    <submittedName>
        <fullName evidence="8">RNA polymerase sigma factor</fullName>
    </submittedName>
</protein>
<proteinExistence type="inferred from homology"/>
<keyword evidence="4" id="KW-0238">DNA-binding</keyword>
<name>A0ABX2B3L0_9BACT</name>
<reference evidence="8 9" key="1">
    <citation type="submission" date="2020-05" db="EMBL/GenBank/DDBJ databases">
        <title>Distinct polysaccharide utilization as determinants for interspecies competition between intestinal Prevotella spp.</title>
        <authorList>
            <person name="Galvez E.J.C."/>
            <person name="Iljazovic A."/>
            <person name="Strowig T."/>
        </authorList>
    </citation>
    <scope>NUCLEOTIDE SEQUENCE [LARGE SCALE GENOMIC DNA]</scope>
    <source>
        <strain evidence="8 9">PCHR</strain>
    </source>
</reference>
<dbReference type="PANTHER" id="PTHR43133:SF8">
    <property type="entry name" value="RNA POLYMERASE SIGMA FACTOR HI_1459-RELATED"/>
    <property type="match status" value="1"/>
</dbReference>
<dbReference type="InterPro" id="IPR013324">
    <property type="entry name" value="RNA_pol_sigma_r3/r4-like"/>
</dbReference>
<evidence type="ECO:0000256" key="1">
    <source>
        <dbReference type="ARBA" id="ARBA00010641"/>
    </source>
</evidence>
<comment type="similarity">
    <text evidence="1">Belongs to the sigma-70 factor family. ECF subfamily.</text>
</comment>
<dbReference type="InterPro" id="IPR036388">
    <property type="entry name" value="WH-like_DNA-bd_sf"/>
</dbReference>
<dbReference type="RefSeq" id="WP_172345324.1">
    <property type="nucleotide sequence ID" value="NZ_CASYYZ010000028.1"/>
</dbReference>
<dbReference type="SUPFAM" id="SSF88946">
    <property type="entry name" value="Sigma2 domain of RNA polymerase sigma factors"/>
    <property type="match status" value="1"/>
</dbReference>
<comment type="caution">
    <text evidence="8">The sequence shown here is derived from an EMBL/GenBank/DDBJ whole genome shotgun (WGS) entry which is preliminary data.</text>
</comment>
<dbReference type="Pfam" id="PF08281">
    <property type="entry name" value="Sigma70_r4_2"/>
    <property type="match status" value="1"/>
</dbReference>
<evidence type="ECO:0000313" key="9">
    <source>
        <dbReference type="Proteomes" id="UP000820977"/>
    </source>
</evidence>
<dbReference type="Gene3D" id="1.10.10.10">
    <property type="entry name" value="Winged helix-like DNA-binding domain superfamily/Winged helix DNA-binding domain"/>
    <property type="match status" value="1"/>
</dbReference>
<evidence type="ECO:0000256" key="5">
    <source>
        <dbReference type="ARBA" id="ARBA00023163"/>
    </source>
</evidence>
<dbReference type="EMBL" id="JABKKJ010000019">
    <property type="protein sequence ID" value="NPE25858.1"/>
    <property type="molecule type" value="Genomic_DNA"/>
</dbReference>
<dbReference type="Proteomes" id="UP000820977">
    <property type="component" value="Unassembled WGS sequence"/>
</dbReference>
<dbReference type="Pfam" id="PF04542">
    <property type="entry name" value="Sigma70_r2"/>
    <property type="match status" value="1"/>
</dbReference>
<evidence type="ECO:0000256" key="3">
    <source>
        <dbReference type="ARBA" id="ARBA00023082"/>
    </source>
</evidence>
<evidence type="ECO:0000259" key="7">
    <source>
        <dbReference type="Pfam" id="PF08281"/>
    </source>
</evidence>
<keyword evidence="3" id="KW-0731">Sigma factor</keyword>
<keyword evidence="5" id="KW-0804">Transcription</keyword>
<keyword evidence="2" id="KW-0805">Transcription regulation</keyword>
<dbReference type="InterPro" id="IPR013249">
    <property type="entry name" value="RNA_pol_sigma70_r4_t2"/>
</dbReference>